<sequence>MHAIGDLATFMLSKQFQARLRMSAETAAEEATTGLAKNRIKHLGGSSLAISLLDRKTQLLKQHQLGNAETAVFASATQSILQRVQEQSGALAKNLSLVSQLNSAPEVKALSDSAALAFVDIVNALNADVAGLFLFSGAATNARPLPSGQALMDMLRADIGGPISADVAISAVESWFKAPNGPFETTAYSGSATGFAQRPIGPDQTVIFGLRADGETVRDLLSALATAALASDDALGLTLTEQKKLLLEGHSDLLKADRALTEERAGLGLSEAMIDASRNATDIELDRVSMDRVSLLGVDQFEAASEFEAAQQQLEVFYRIAARQSRVSLAEYLR</sequence>
<evidence type="ECO:0000313" key="3">
    <source>
        <dbReference type="EMBL" id="MBM2419432.1"/>
    </source>
</evidence>
<dbReference type="Pfam" id="PF00700">
    <property type="entry name" value="Flagellin_C"/>
    <property type="match status" value="1"/>
</dbReference>
<gene>
    <name evidence="2" type="ORF">JQX41_20785</name>
    <name evidence="3" type="ORF">JQX48_20805</name>
</gene>
<dbReference type="SUPFAM" id="SSF64518">
    <property type="entry name" value="Phase 1 flagellin"/>
    <property type="match status" value="1"/>
</dbReference>
<dbReference type="RefSeq" id="WP_085633107.1">
    <property type="nucleotide sequence ID" value="NZ_JAFBWU010000019.1"/>
</dbReference>
<dbReference type="InterPro" id="IPR046358">
    <property type="entry name" value="Flagellin_C"/>
</dbReference>
<keyword evidence="5" id="KW-1185">Reference proteome</keyword>
<dbReference type="AlphaFoldDB" id="A0A9Q2S1V0"/>
<evidence type="ECO:0000313" key="5">
    <source>
        <dbReference type="Proteomes" id="UP000809440"/>
    </source>
</evidence>
<protein>
    <recommendedName>
        <fullName evidence="1">Flagellin C-terminal domain-containing protein</fullName>
    </recommendedName>
</protein>
<organism evidence="2 4">
    <name type="scientific">Marivita cryptomonadis</name>
    <dbReference type="NCBI Taxonomy" id="505252"/>
    <lineage>
        <taxon>Bacteria</taxon>
        <taxon>Pseudomonadati</taxon>
        <taxon>Pseudomonadota</taxon>
        <taxon>Alphaproteobacteria</taxon>
        <taxon>Rhodobacterales</taxon>
        <taxon>Roseobacteraceae</taxon>
        <taxon>Marivita</taxon>
    </lineage>
</organism>
<dbReference type="EMBL" id="JAFBXF010000019">
    <property type="protein sequence ID" value="MBM2419432.1"/>
    <property type="molecule type" value="Genomic_DNA"/>
</dbReference>
<reference evidence="2 5" key="1">
    <citation type="submission" date="2021-01" db="EMBL/GenBank/DDBJ databases">
        <title>Diatom-associated Roseobacters Show Island Model of Population Structure.</title>
        <authorList>
            <person name="Qu L."/>
            <person name="Feng X."/>
            <person name="Chen Y."/>
            <person name="Li L."/>
            <person name="Wang X."/>
            <person name="Hu Z."/>
            <person name="Wang H."/>
            <person name="Luo H."/>
        </authorList>
    </citation>
    <scope>NUCLEOTIDE SEQUENCE</scope>
    <source>
        <strain evidence="3 5">CC28-63</strain>
        <strain evidence="2">CC28-69</strain>
    </source>
</reference>
<dbReference type="Proteomes" id="UP000809440">
    <property type="component" value="Unassembled WGS sequence"/>
</dbReference>
<proteinExistence type="predicted"/>
<evidence type="ECO:0000259" key="1">
    <source>
        <dbReference type="Pfam" id="PF00700"/>
    </source>
</evidence>
<comment type="caution">
    <text evidence="2">The sequence shown here is derived from an EMBL/GenBank/DDBJ whole genome shotgun (WGS) entry which is preliminary data.</text>
</comment>
<accession>A0A9Q2S1V0</accession>
<evidence type="ECO:0000313" key="2">
    <source>
        <dbReference type="EMBL" id="MBM2414761.1"/>
    </source>
</evidence>
<dbReference type="Proteomes" id="UP000755667">
    <property type="component" value="Unassembled WGS sequence"/>
</dbReference>
<dbReference type="GeneID" id="62643030"/>
<evidence type="ECO:0000313" key="4">
    <source>
        <dbReference type="Proteomes" id="UP000755667"/>
    </source>
</evidence>
<feature type="domain" description="Flagellin C-terminal" evidence="1">
    <location>
        <begin position="258"/>
        <end position="333"/>
    </location>
</feature>
<dbReference type="OrthoDB" id="7312911at2"/>
<dbReference type="EMBL" id="JAFBXE010000019">
    <property type="protein sequence ID" value="MBM2414761.1"/>
    <property type="molecule type" value="Genomic_DNA"/>
</dbReference>
<name>A0A9Q2S1V0_9RHOB</name>